<dbReference type="PANTHER" id="PTHR34524:SF6">
    <property type="entry name" value="CALCYPHOSINE LIKE"/>
    <property type="match status" value="1"/>
</dbReference>
<dbReference type="STRING" id="946362.F2TWY3"/>
<dbReference type="Gene3D" id="1.10.238.10">
    <property type="entry name" value="EF-hand"/>
    <property type="match status" value="2"/>
</dbReference>
<feature type="compositionally biased region" description="Low complexity" evidence="4">
    <location>
        <begin position="92"/>
        <end position="104"/>
    </location>
</feature>
<keyword evidence="7" id="KW-1185">Reference proteome</keyword>
<proteinExistence type="predicted"/>
<dbReference type="InterPro" id="IPR018247">
    <property type="entry name" value="EF_Hand_1_Ca_BS"/>
</dbReference>
<feature type="domain" description="EF-hand" evidence="5">
    <location>
        <begin position="253"/>
        <end position="288"/>
    </location>
</feature>
<dbReference type="PROSITE" id="PS00018">
    <property type="entry name" value="EF_HAND_1"/>
    <property type="match status" value="2"/>
</dbReference>
<feature type="region of interest" description="Disordered" evidence="4">
    <location>
        <begin position="336"/>
        <end position="370"/>
    </location>
</feature>
<feature type="region of interest" description="Disordered" evidence="4">
    <location>
        <begin position="48"/>
        <end position="157"/>
    </location>
</feature>
<feature type="domain" description="EF-hand" evidence="5">
    <location>
        <begin position="399"/>
        <end position="434"/>
    </location>
</feature>
<dbReference type="AlphaFoldDB" id="F2TWY3"/>
<dbReference type="GO" id="GO:0005509">
    <property type="term" value="F:calcium ion binding"/>
    <property type="evidence" value="ECO:0007669"/>
    <property type="project" value="InterPro"/>
</dbReference>
<dbReference type="InterPro" id="IPR003117">
    <property type="entry name" value="cAMP_dep_PK_reg_su_I/II_a/b"/>
</dbReference>
<protein>
    <recommendedName>
        <fullName evidence="5">EF-hand domain-containing protein</fullName>
    </recommendedName>
</protein>
<feature type="domain" description="EF-hand" evidence="5">
    <location>
        <begin position="289"/>
        <end position="324"/>
    </location>
</feature>
<dbReference type="CDD" id="cd00051">
    <property type="entry name" value="EFh"/>
    <property type="match status" value="2"/>
</dbReference>
<dbReference type="Pfam" id="PF02197">
    <property type="entry name" value="RIIa"/>
    <property type="match status" value="1"/>
</dbReference>
<dbReference type="SMART" id="SM00054">
    <property type="entry name" value="EFh"/>
    <property type="match status" value="6"/>
</dbReference>
<dbReference type="InterPro" id="IPR002048">
    <property type="entry name" value="EF_hand_dom"/>
</dbReference>
<dbReference type="InterPro" id="IPR051581">
    <property type="entry name" value="Ca-bind"/>
</dbReference>
<dbReference type="RefSeq" id="XP_004998068.1">
    <property type="nucleotide sequence ID" value="XM_004998011.1"/>
</dbReference>
<dbReference type="eggNOG" id="ENOG502S4R6">
    <property type="taxonomic scope" value="Eukaryota"/>
</dbReference>
<evidence type="ECO:0000259" key="5">
    <source>
        <dbReference type="PROSITE" id="PS50222"/>
    </source>
</evidence>
<gene>
    <name evidence="6" type="ORF">PTSG_00602</name>
</gene>
<keyword evidence="3" id="KW-0106">Calcium</keyword>
<evidence type="ECO:0000256" key="2">
    <source>
        <dbReference type="ARBA" id="ARBA00022737"/>
    </source>
</evidence>
<feature type="domain" description="EF-hand" evidence="5">
    <location>
        <begin position="471"/>
        <end position="506"/>
    </location>
</feature>
<dbReference type="PROSITE" id="PS50222">
    <property type="entry name" value="EF_HAND_2"/>
    <property type="match status" value="6"/>
</dbReference>
<dbReference type="OrthoDB" id="26525at2759"/>
<keyword evidence="1" id="KW-0479">Metal-binding</keyword>
<evidence type="ECO:0000313" key="7">
    <source>
        <dbReference type="Proteomes" id="UP000007799"/>
    </source>
</evidence>
<dbReference type="SUPFAM" id="SSF47473">
    <property type="entry name" value="EF-hand"/>
    <property type="match status" value="2"/>
</dbReference>
<dbReference type="InterPro" id="IPR011992">
    <property type="entry name" value="EF-hand-dom_pair"/>
</dbReference>
<dbReference type="PANTHER" id="PTHR34524">
    <property type="entry name" value="CALCYPHOSIN"/>
    <property type="match status" value="1"/>
</dbReference>
<sequence length="550" mass="60602">MSMSYAPHKLRPPEGLEELLWSFAKEVLRDQPKDIVKYGAQYFRAAYNERENPSAPPPPKPVTIVRETPTEAETTSSVQTTPAQASAPPMETKPAQPAPEAAQLPPKPQAPPSQASAQTEPEKPATPAQTEHEVQKPTASVLEPESKQSKPSPPPLTFDQQALLRKIAPNEASKEALAIIKDKDQMKSLWNQVDFNNNGIVSLAELDKLVVEKGWNISKPALMRAYKKTTLKDGDGDAWVEKKEFAAFMRNMFFFDRLWDVFDDIDTGDDRRIDVGEFKAGMEKLGSRLSDDEAQAEFAKIDRNGGGQILFKEFCHYVAGLVGAALEGDKAAFQEDTDRAAKKPGSAGATEASKEGAAEGSEAKPAAAPVAAKDGLNEEGLLARLGLDEASKEALAIIKDKDQMKSLWNQVDFNNNGIVSLAELDKLVVEKGWNISKPALMRAYKKTTLKDGDGDAWVEKKEFAAFMRNMFFFDRLWDVFDDIDTGDDRRIDVGEFKAGMEKLGSRLSDDEAQAEFAKIDRNGGGQILFVEFCNFIASLVGVDLEEFTMT</sequence>
<dbReference type="Gene3D" id="1.20.890.10">
    <property type="entry name" value="cAMP-dependent protein kinase regulatory subunit, dimerization-anchoring domain"/>
    <property type="match status" value="1"/>
</dbReference>
<reference evidence="6" key="1">
    <citation type="submission" date="2009-08" db="EMBL/GenBank/DDBJ databases">
        <title>Annotation of Salpingoeca rosetta.</title>
        <authorList>
            <consortium name="The Broad Institute Genome Sequencing Platform"/>
            <person name="Russ C."/>
            <person name="Cuomo C."/>
            <person name="Burger G."/>
            <person name="Gray M.W."/>
            <person name="Holland P.W.H."/>
            <person name="King N."/>
            <person name="Lang F.B.F."/>
            <person name="Roger A.J."/>
            <person name="Ruiz-Trillo I."/>
            <person name="Young S.K."/>
            <person name="Zeng Q."/>
            <person name="Gargeya S."/>
            <person name="Alvarado L."/>
            <person name="Berlin A."/>
            <person name="Chapman S.B."/>
            <person name="Chen Z."/>
            <person name="Freedman E."/>
            <person name="Gellesch M."/>
            <person name="Goldberg J."/>
            <person name="Griggs A."/>
            <person name="Gujja S."/>
            <person name="Heilman E."/>
            <person name="Heiman D."/>
            <person name="Howarth C."/>
            <person name="Mehta T."/>
            <person name="Neiman D."/>
            <person name="Pearson M."/>
            <person name="Roberts A."/>
            <person name="Saif S."/>
            <person name="Shea T."/>
            <person name="Shenoy N."/>
            <person name="Sisk P."/>
            <person name="Stolte C."/>
            <person name="Sykes S."/>
            <person name="White J."/>
            <person name="Yandava C."/>
            <person name="Haas B."/>
            <person name="Nusbaum C."/>
            <person name="Birren B."/>
        </authorList>
    </citation>
    <scope>NUCLEOTIDE SEQUENCE [LARGE SCALE GENOMIC DNA]</scope>
    <source>
        <strain evidence="6">ATCC 50818</strain>
    </source>
</reference>
<accession>F2TWY3</accession>
<dbReference type="EMBL" id="GL832956">
    <property type="protein sequence ID" value="EGD75892.1"/>
    <property type="molecule type" value="Genomic_DNA"/>
</dbReference>
<dbReference type="KEGG" id="sre:PTSG_00602"/>
<dbReference type="InParanoid" id="F2TWY3"/>
<name>F2TWY3_SALR5</name>
<keyword evidence="2" id="KW-0677">Repeat</keyword>
<dbReference type="GeneID" id="16078659"/>
<dbReference type="SUPFAM" id="SSF47391">
    <property type="entry name" value="Dimerization-anchoring domain of cAMP-dependent PK regulatory subunit"/>
    <property type="match status" value="1"/>
</dbReference>
<evidence type="ECO:0000256" key="4">
    <source>
        <dbReference type="SAM" id="MobiDB-lite"/>
    </source>
</evidence>
<feature type="domain" description="EF-hand" evidence="5">
    <location>
        <begin position="181"/>
        <end position="216"/>
    </location>
</feature>
<feature type="domain" description="EF-hand" evidence="5">
    <location>
        <begin position="507"/>
        <end position="542"/>
    </location>
</feature>
<evidence type="ECO:0000313" key="6">
    <source>
        <dbReference type="EMBL" id="EGD75892.1"/>
    </source>
</evidence>
<evidence type="ECO:0000256" key="1">
    <source>
        <dbReference type="ARBA" id="ARBA00022723"/>
    </source>
</evidence>
<organism evidence="7">
    <name type="scientific">Salpingoeca rosetta (strain ATCC 50818 / BSB-021)</name>
    <dbReference type="NCBI Taxonomy" id="946362"/>
    <lineage>
        <taxon>Eukaryota</taxon>
        <taxon>Choanoflagellata</taxon>
        <taxon>Craspedida</taxon>
        <taxon>Salpingoecidae</taxon>
        <taxon>Salpingoeca</taxon>
    </lineage>
</organism>
<feature type="compositionally biased region" description="Low complexity" evidence="4">
    <location>
        <begin position="358"/>
        <end position="370"/>
    </location>
</feature>
<dbReference type="Pfam" id="PF13499">
    <property type="entry name" value="EF-hand_7"/>
    <property type="match status" value="2"/>
</dbReference>
<dbReference type="OMA" id="GWNISKP"/>
<dbReference type="Proteomes" id="UP000007799">
    <property type="component" value="Unassembled WGS sequence"/>
</dbReference>
<evidence type="ECO:0000256" key="3">
    <source>
        <dbReference type="ARBA" id="ARBA00022837"/>
    </source>
</evidence>
<feature type="compositionally biased region" description="Polar residues" evidence="4">
    <location>
        <begin position="71"/>
        <end position="84"/>
    </location>
</feature>